<evidence type="ECO:0000313" key="3">
    <source>
        <dbReference type="Proteomes" id="UP000198925"/>
    </source>
</evidence>
<dbReference type="Proteomes" id="UP000198925">
    <property type="component" value="Unassembled WGS sequence"/>
</dbReference>
<proteinExistence type="predicted"/>
<dbReference type="RefSeq" id="WP_090570145.1">
    <property type="nucleotide sequence ID" value="NZ_FMXZ01000024.1"/>
</dbReference>
<keyword evidence="3" id="KW-1185">Reference proteome</keyword>
<dbReference type="PANTHER" id="PTHR42941:SF1">
    <property type="entry name" value="SLL1037 PROTEIN"/>
    <property type="match status" value="1"/>
</dbReference>
<organism evidence="2 3">
    <name type="scientific">Belnapia rosea</name>
    <dbReference type="NCBI Taxonomy" id="938405"/>
    <lineage>
        <taxon>Bacteria</taxon>
        <taxon>Pseudomonadati</taxon>
        <taxon>Pseudomonadota</taxon>
        <taxon>Alphaproteobacteria</taxon>
        <taxon>Acetobacterales</taxon>
        <taxon>Roseomonadaceae</taxon>
        <taxon>Belnapia</taxon>
    </lineage>
</organism>
<evidence type="ECO:0000256" key="1">
    <source>
        <dbReference type="SAM" id="MobiDB-lite"/>
    </source>
</evidence>
<accession>A0A1G7CNE8</accession>
<name>A0A1G7CNE8_9PROT</name>
<protein>
    <submittedName>
        <fullName evidence="2">TRAP transporter solute receptor, TAXI family</fullName>
    </submittedName>
</protein>
<sequence>MNRRDLLVGFATGLCCPIVRRASAAPDPTTTANANVLGIISGGLDGTYTRFAADIAAVIDGVDGLRILPLIGKGSLQNLSDLLYLRGIDLAIVQSDVLAAAAQQKVFPGLEQQVQYIAKLYNEEVHVFAAPGIERLSDLAGKHVAMDNRGSGTAMTATLLFSKLGIAVQPVYDATVDATEKLRRGDIAAMVRVTGKPARFTTPLPDGARLLPIPLTEELLETYLPASFGPDDYPGLVPTGESVETVAVGAVLAAYNHQIPERRDRLLRFSRALSLKFDMFLRPPRHPKWREVNLAAGVPGWARFGSLPPRPQPRRPRNWSPPVEE</sequence>
<gene>
    <name evidence="2" type="ORF">SAMN04487779_10343</name>
</gene>
<dbReference type="STRING" id="938405.SAMN02927895_04993"/>
<dbReference type="Gene3D" id="3.40.190.10">
    <property type="entry name" value="Periplasmic binding protein-like II"/>
    <property type="match status" value="2"/>
</dbReference>
<feature type="region of interest" description="Disordered" evidence="1">
    <location>
        <begin position="305"/>
        <end position="325"/>
    </location>
</feature>
<dbReference type="SUPFAM" id="SSF53850">
    <property type="entry name" value="Periplasmic binding protein-like II"/>
    <property type="match status" value="1"/>
</dbReference>
<keyword evidence="2" id="KW-0675">Receptor</keyword>
<reference evidence="2 3" key="1">
    <citation type="submission" date="2016-10" db="EMBL/GenBank/DDBJ databases">
        <authorList>
            <person name="de Groot N.N."/>
        </authorList>
    </citation>
    <scope>NUCLEOTIDE SEQUENCE [LARGE SCALE GENOMIC DNA]</scope>
    <source>
        <strain evidence="2 3">CPCC 100156</strain>
    </source>
</reference>
<dbReference type="Pfam" id="PF16868">
    <property type="entry name" value="NMT1_3"/>
    <property type="match status" value="1"/>
</dbReference>
<evidence type="ECO:0000313" key="2">
    <source>
        <dbReference type="EMBL" id="SDE40867.1"/>
    </source>
</evidence>
<dbReference type="OrthoDB" id="8188218at2"/>
<dbReference type="PANTHER" id="PTHR42941">
    <property type="entry name" value="SLL1037 PROTEIN"/>
    <property type="match status" value="1"/>
</dbReference>
<dbReference type="InterPro" id="IPR011852">
    <property type="entry name" value="TRAP_TAXI"/>
</dbReference>
<dbReference type="AlphaFoldDB" id="A0A1G7CNE8"/>
<dbReference type="EMBL" id="FMZX01000034">
    <property type="protein sequence ID" value="SDE40867.1"/>
    <property type="molecule type" value="Genomic_DNA"/>
</dbReference>